<proteinExistence type="predicted"/>
<organism evidence="2 3">
    <name type="scientific">Syncephalastrum racemosum</name>
    <name type="common">Filamentous fungus</name>
    <dbReference type="NCBI Taxonomy" id="13706"/>
    <lineage>
        <taxon>Eukaryota</taxon>
        <taxon>Fungi</taxon>
        <taxon>Fungi incertae sedis</taxon>
        <taxon>Mucoromycota</taxon>
        <taxon>Mucoromycotina</taxon>
        <taxon>Mucoromycetes</taxon>
        <taxon>Mucorales</taxon>
        <taxon>Syncephalastraceae</taxon>
        <taxon>Syncephalastrum</taxon>
    </lineage>
</organism>
<evidence type="ECO:0000313" key="3">
    <source>
        <dbReference type="Proteomes" id="UP000242180"/>
    </source>
</evidence>
<name>A0A1X2HBB7_SYNRA</name>
<dbReference type="Proteomes" id="UP000242180">
    <property type="component" value="Unassembled WGS sequence"/>
</dbReference>
<dbReference type="AlphaFoldDB" id="A0A1X2HBB7"/>
<keyword evidence="3" id="KW-1185">Reference proteome</keyword>
<reference evidence="2 3" key="1">
    <citation type="submission" date="2016-07" db="EMBL/GenBank/DDBJ databases">
        <title>Pervasive Adenine N6-methylation of Active Genes in Fungi.</title>
        <authorList>
            <consortium name="DOE Joint Genome Institute"/>
            <person name="Mondo S.J."/>
            <person name="Dannebaum R.O."/>
            <person name="Kuo R.C."/>
            <person name="Labutti K."/>
            <person name="Haridas S."/>
            <person name="Kuo A."/>
            <person name="Salamov A."/>
            <person name="Ahrendt S.R."/>
            <person name="Lipzen A."/>
            <person name="Sullivan W."/>
            <person name="Andreopoulos W.B."/>
            <person name="Clum A."/>
            <person name="Lindquist E."/>
            <person name="Daum C."/>
            <person name="Ramamoorthy G.K."/>
            <person name="Gryganskyi A."/>
            <person name="Culley D."/>
            <person name="Magnuson J.K."/>
            <person name="James T.Y."/>
            <person name="O'Malley M.A."/>
            <person name="Stajich J.E."/>
            <person name="Spatafora J.W."/>
            <person name="Visel A."/>
            <person name="Grigoriev I.V."/>
        </authorList>
    </citation>
    <scope>NUCLEOTIDE SEQUENCE [LARGE SCALE GENOMIC DNA]</scope>
    <source>
        <strain evidence="2 3">NRRL 2496</strain>
    </source>
</reference>
<feature type="region of interest" description="Disordered" evidence="1">
    <location>
        <begin position="172"/>
        <end position="253"/>
    </location>
</feature>
<gene>
    <name evidence="2" type="ORF">BCR43DRAFT_564376</name>
</gene>
<comment type="caution">
    <text evidence="2">The sequence shown here is derived from an EMBL/GenBank/DDBJ whole genome shotgun (WGS) entry which is preliminary data.</text>
</comment>
<feature type="compositionally biased region" description="Acidic residues" evidence="1">
    <location>
        <begin position="232"/>
        <end position="247"/>
    </location>
</feature>
<dbReference type="InParanoid" id="A0A1X2HBB7"/>
<dbReference type="EMBL" id="MCGN01000006">
    <property type="protein sequence ID" value="ORY95494.1"/>
    <property type="molecule type" value="Genomic_DNA"/>
</dbReference>
<evidence type="ECO:0000313" key="2">
    <source>
        <dbReference type="EMBL" id="ORY95494.1"/>
    </source>
</evidence>
<protein>
    <submittedName>
        <fullName evidence="2">Uncharacterized protein</fullName>
    </submittedName>
</protein>
<evidence type="ECO:0000256" key="1">
    <source>
        <dbReference type="SAM" id="MobiDB-lite"/>
    </source>
</evidence>
<feature type="region of interest" description="Disordered" evidence="1">
    <location>
        <begin position="92"/>
        <end position="111"/>
    </location>
</feature>
<accession>A0A1X2HBB7</accession>
<dbReference type="OrthoDB" id="2408655at2759"/>
<feature type="region of interest" description="Disordered" evidence="1">
    <location>
        <begin position="121"/>
        <end position="142"/>
    </location>
</feature>
<sequence length="253" mass="28699">MDRNTRDILATFNQAKQANATAQTTPNNRLLEGLSTSLTRKLDTLSRSELRELHAKNDKLLQNTSLVNTLPDKGAKLRTSNAQIDALLERATSPMVTDTPPKDSGKKQPSLDDVANAMSRMQVDTRDENSRENPLSKAPPRIRMLSLEESVKLQEEQQQAVKDEKLRRQMEALKPTKRRTSESLADDLSLTVAGMKLNPETGPHRPQDDDGEEEESDSEDEDSIDRAIYDSQYEDDDEGFDEEEEYMDDQRRH</sequence>
<feature type="compositionally biased region" description="Basic and acidic residues" evidence="1">
    <location>
        <begin position="100"/>
        <end position="110"/>
    </location>
</feature>
<feature type="compositionally biased region" description="Acidic residues" evidence="1">
    <location>
        <begin position="209"/>
        <end position="223"/>
    </location>
</feature>